<reference evidence="2" key="1">
    <citation type="journal article" date="2023" name="DNA Res.">
        <title>Chromosome-level genome assembly of Phrynocephalus forsythii using third-generation DNA sequencing and Hi-C analysis.</title>
        <authorList>
            <person name="Qi Y."/>
            <person name="Zhao W."/>
            <person name="Zhao Y."/>
            <person name="Niu C."/>
            <person name="Cao S."/>
            <person name="Zhang Y."/>
        </authorList>
    </citation>
    <scope>NUCLEOTIDE SEQUENCE</scope>
    <source>
        <tissue evidence="2">Muscle</tissue>
    </source>
</reference>
<dbReference type="Proteomes" id="UP001142489">
    <property type="component" value="Unassembled WGS sequence"/>
</dbReference>
<comment type="caution">
    <text evidence="2">The sequence shown here is derived from an EMBL/GenBank/DDBJ whole genome shotgun (WGS) entry which is preliminary data.</text>
</comment>
<sequence>MDFVTKNMEKVQHKQKVMLRPLKGNKLQLTWVGPFTIVSKMTKVNYIIQDPDDGGTWLVYVNVLQPHFKNGEARSVLYAKKEVKDEGPDLVPWERRKTEEYNPEAVQYSPTLTESQKRAM</sequence>
<feature type="compositionally biased region" description="Basic and acidic residues" evidence="1">
    <location>
        <begin position="88"/>
        <end position="100"/>
    </location>
</feature>
<gene>
    <name evidence="2" type="ORF">JRQ81_016390</name>
</gene>
<evidence type="ECO:0000313" key="3">
    <source>
        <dbReference type="Proteomes" id="UP001142489"/>
    </source>
</evidence>
<keyword evidence="3" id="KW-1185">Reference proteome</keyword>
<organism evidence="2 3">
    <name type="scientific">Phrynocephalus forsythii</name>
    <dbReference type="NCBI Taxonomy" id="171643"/>
    <lineage>
        <taxon>Eukaryota</taxon>
        <taxon>Metazoa</taxon>
        <taxon>Chordata</taxon>
        <taxon>Craniata</taxon>
        <taxon>Vertebrata</taxon>
        <taxon>Euteleostomi</taxon>
        <taxon>Lepidosauria</taxon>
        <taxon>Squamata</taxon>
        <taxon>Bifurcata</taxon>
        <taxon>Unidentata</taxon>
        <taxon>Episquamata</taxon>
        <taxon>Toxicofera</taxon>
        <taxon>Iguania</taxon>
        <taxon>Acrodonta</taxon>
        <taxon>Agamidae</taxon>
        <taxon>Agaminae</taxon>
        <taxon>Phrynocephalus</taxon>
    </lineage>
</organism>
<evidence type="ECO:0000256" key="1">
    <source>
        <dbReference type="SAM" id="MobiDB-lite"/>
    </source>
</evidence>
<feature type="region of interest" description="Disordered" evidence="1">
    <location>
        <begin position="88"/>
        <end position="120"/>
    </location>
</feature>
<protein>
    <submittedName>
        <fullName evidence="2">Uncharacterized protein</fullName>
    </submittedName>
</protein>
<accession>A0A9Q1B129</accession>
<dbReference type="AlphaFoldDB" id="A0A9Q1B129"/>
<dbReference type="EMBL" id="JAPFRF010000007">
    <property type="protein sequence ID" value="KAJ7326631.1"/>
    <property type="molecule type" value="Genomic_DNA"/>
</dbReference>
<name>A0A9Q1B129_9SAUR</name>
<proteinExistence type="predicted"/>
<evidence type="ECO:0000313" key="2">
    <source>
        <dbReference type="EMBL" id="KAJ7326631.1"/>
    </source>
</evidence>